<gene>
    <name evidence="1" type="ORF">CEXT_209911</name>
</gene>
<dbReference type="Proteomes" id="UP001054945">
    <property type="component" value="Unassembled WGS sequence"/>
</dbReference>
<keyword evidence="2" id="KW-1185">Reference proteome</keyword>
<name>A0AAV4WWH0_CAEEX</name>
<dbReference type="EMBL" id="BPLR01016912">
    <property type="protein sequence ID" value="GIY87235.1"/>
    <property type="molecule type" value="Genomic_DNA"/>
</dbReference>
<dbReference type="AlphaFoldDB" id="A0AAV4WWH0"/>
<accession>A0AAV4WWH0</accession>
<comment type="caution">
    <text evidence="1">The sequence shown here is derived from an EMBL/GenBank/DDBJ whole genome shotgun (WGS) entry which is preliminary data.</text>
</comment>
<evidence type="ECO:0000313" key="2">
    <source>
        <dbReference type="Proteomes" id="UP001054945"/>
    </source>
</evidence>
<protein>
    <submittedName>
        <fullName evidence="1">Uncharacterized protein</fullName>
    </submittedName>
</protein>
<organism evidence="1 2">
    <name type="scientific">Caerostris extrusa</name>
    <name type="common">Bark spider</name>
    <name type="synonym">Caerostris bankana</name>
    <dbReference type="NCBI Taxonomy" id="172846"/>
    <lineage>
        <taxon>Eukaryota</taxon>
        <taxon>Metazoa</taxon>
        <taxon>Ecdysozoa</taxon>
        <taxon>Arthropoda</taxon>
        <taxon>Chelicerata</taxon>
        <taxon>Arachnida</taxon>
        <taxon>Araneae</taxon>
        <taxon>Araneomorphae</taxon>
        <taxon>Entelegynae</taxon>
        <taxon>Araneoidea</taxon>
        <taxon>Araneidae</taxon>
        <taxon>Caerostris</taxon>
    </lineage>
</organism>
<sequence>MNQNTTAAAAPAATQTIRLQPIVNQNTSSESTYAAMGTSTTASAILRHAECYNESIDGSDAFSNRLF</sequence>
<proteinExistence type="predicted"/>
<reference evidence="1 2" key="1">
    <citation type="submission" date="2021-06" db="EMBL/GenBank/DDBJ databases">
        <title>Caerostris extrusa draft genome.</title>
        <authorList>
            <person name="Kono N."/>
            <person name="Arakawa K."/>
        </authorList>
    </citation>
    <scope>NUCLEOTIDE SEQUENCE [LARGE SCALE GENOMIC DNA]</scope>
</reference>
<evidence type="ECO:0000313" key="1">
    <source>
        <dbReference type="EMBL" id="GIY87235.1"/>
    </source>
</evidence>